<dbReference type="CDD" id="cd03015">
    <property type="entry name" value="PRX_Typ2cys"/>
    <property type="match status" value="1"/>
</dbReference>
<evidence type="ECO:0000259" key="6">
    <source>
        <dbReference type="PROSITE" id="PS50404"/>
    </source>
</evidence>
<dbReference type="InterPro" id="IPR000866">
    <property type="entry name" value="AhpC/TSA"/>
</dbReference>
<dbReference type="GO" id="GO:0006979">
    <property type="term" value="P:response to oxidative stress"/>
    <property type="evidence" value="ECO:0007669"/>
    <property type="project" value="TreeGrafter"/>
</dbReference>
<gene>
    <name evidence="8" type="ORF">CLOBOL_07225</name>
</gene>
<dbReference type="HOGENOM" id="CLU_042529_21_1_9"/>
<dbReference type="PROSITE" id="PS51352">
    <property type="entry name" value="THIOREDOXIN_2"/>
    <property type="match status" value="1"/>
</dbReference>
<dbReference type="GO" id="GO:0033554">
    <property type="term" value="P:cellular response to stress"/>
    <property type="evidence" value="ECO:0007669"/>
    <property type="project" value="TreeGrafter"/>
</dbReference>
<evidence type="ECO:0000256" key="2">
    <source>
        <dbReference type="ARBA" id="ARBA00022559"/>
    </source>
</evidence>
<sequence length="285" mass="32083">MVYFFFICDIIITETIMQIKEESKLNRIIGKKAPDFHLKAVSGDGEDFFDVSLDTYKGHWLVLFFYPMDFTFVCPTEITTFSNDLYLFDEADAKLLAVSTDSEYTHQAWIRNGLGRIGYPLGADKTLSMAADYGVLLEDQGVALRGLFIIDPDQTIRYSVIHDNNIGRNTQEVLRVLKALQTGSLCGANWTIGSQPLKEDRPSLPDSFASDKTVRIYTLPGCSYCRQVKEFLADNGISYEEIDLDSDMQGQAFMDSRGYTALPVTVIGSHEISGFRLDKIKELLL</sequence>
<dbReference type="InterPro" id="IPR013766">
    <property type="entry name" value="Thioredoxin_domain"/>
</dbReference>
<evidence type="ECO:0000256" key="1">
    <source>
        <dbReference type="ARBA" id="ARBA00009796"/>
    </source>
</evidence>
<comment type="similarity">
    <text evidence="1">Belongs to the peroxiredoxin family. AhpC/Prx1 subfamily.</text>
</comment>
<proteinExistence type="inferred from homology"/>
<reference evidence="8 9" key="1">
    <citation type="submission" date="2007-08" db="EMBL/GenBank/DDBJ databases">
        <authorList>
            <person name="Fulton L."/>
            <person name="Clifton S."/>
            <person name="Fulton B."/>
            <person name="Xu J."/>
            <person name="Minx P."/>
            <person name="Pepin K.H."/>
            <person name="Johnson M."/>
            <person name="Thiruvilangam P."/>
            <person name="Bhonagiri V."/>
            <person name="Nash W.E."/>
            <person name="Mardis E.R."/>
            <person name="Wilson R.K."/>
        </authorList>
    </citation>
    <scope>NUCLEOTIDE SEQUENCE [LARGE SCALE GENOMIC DNA]</scope>
    <source>
        <strain evidence="9">ATCC BAA-613 / DSM 15670 / CCUG 46953 / JCM 12243 / WAL 16351</strain>
    </source>
</reference>
<organism evidence="8 9">
    <name type="scientific">Enterocloster bolteae (strain ATCC BAA-613 / DSM 15670 / CCUG 46953 / JCM 12243 / WAL 16351)</name>
    <name type="common">Clostridium bolteae</name>
    <dbReference type="NCBI Taxonomy" id="411902"/>
    <lineage>
        <taxon>Bacteria</taxon>
        <taxon>Bacillati</taxon>
        <taxon>Bacillota</taxon>
        <taxon>Clostridia</taxon>
        <taxon>Lachnospirales</taxon>
        <taxon>Lachnospiraceae</taxon>
        <taxon>Enterocloster</taxon>
    </lineage>
</organism>
<dbReference type="GO" id="GO:0005829">
    <property type="term" value="C:cytosol"/>
    <property type="evidence" value="ECO:0007669"/>
    <property type="project" value="TreeGrafter"/>
</dbReference>
<dbReference type="PANTHER" id="PTHR10681">
    <property type="entry name" value="THIOREDOXIN PEROXIDASE"/>
    <property type="match status" value="1"/>
</dbReference>
<accession>A8S5J1</accession>
<dbReference type="PaxDb" id="411902-CLOBOL_07225"/>
<dbReference type="Proteomes" id="UP000005396">
    <property type="component" value="Unassembled WGS sequence"/>
</dbReference>
<dbReference type="Gene3D" id="3.40.30.10">
    <property type="entry name" value="Glutaredoxin"/>
    <property type="match status" value="2"/>
</dbReference>
<evidence type="ECO:0000259" key="7">
    <source>
        <dbReference type="PROSITE" id="PS51352"/>
    </source>
</evidence>
<dbReference type="InterPro" id="IPR050217">
    <property type="entry name" value="Peroxiredoxin"/>
</dbReference>
<evidence type="ECO:0000256" key="3">
    <source>
        <dbReference type="ARBA" id="ARBA00022862"/>
    </source>
</evidence>
<dbReference type="InterPro" id="IPR002109">
    <property type="entry name" value="Glutaredoxin"/>
</dbReference>
<name>A8S5J1_ENTBW</name>
<dbReference type="InterPro" id="IPR004045">
    <property type="entry name" value="Glutathione_S-Trfase_N"/>
</dbReference>
<keyword evidence="4" id="KW-0560">Oxidoreductase</keyword>
<evidence type="ECO:0000256" key="4">
    <source>
        <dbReference type="ARBA" id="ARBA00023002"/>
    </source>
</evidence>
<feature type="domain" description="GST N-terminal" evidence="6">
    <location>
        <begin position="212"/>
        <end position="285"/>
    </location>
</feature>
<dbReference type="CDD" id="cd02976">
    <property type="entry name" value="NrdH"/>
    <property type="match status" value="1"/>
</dbReference>
<keyword evidence="2" id="KW-0575">Peroxidase</keyword>
<dbReference type="eggNOG" id="COG0450">
    <property type="taxonomic scope" value="Bacteria"/>
</dbReference>
<comment type="caution">
    <text evidence="8">The sequence shown here is derived from an EMBL/GenBank/DDBJ whole genome shotgun (WGS) entry which is preliminary data.</text>
</comment>
<dbReference type="GO" id="GO:0045454">
    <property type="term" value="P:cell redox homeostasis"/>
    <property type="evidence" value="ECO:0007669"/>
    <property type="project" value="TreeGrafter"/>
</dbReference>
<evidence type="ECO:0000313" key="9">
    <source>
        <dbReference type="Proteomes" id="UP000005396"/>
    </source>
</evidence>
<evidence type="ECO:0000256" key="5">
    <source>
        <dbReference type="ARBA" id="ARBA00023284"/>
    </source>
</evidence>
<evidence type="ECO:0000313" key="8">
    <source>
        <dbReference type="EMBL" id="EDP12471.1"/>
    </source>
</evidence>
<protein>
    <submittedName>
        <fullName evidence="8">Uncharacterized protein</fullName>
    </submittedName>
</protein>
<dbReference type="EMBL" id="ABCC02000076">
    <property type="protein sequence ID" value="EDP12471.1"/>
    <property type="molecule type" value="Genomic_DNA"/>
</dbReference>
<dbReference type="PROSITE" id="PS50404">
    <property type="entry name" value="GST_NTER"/>
    <property type="match status" value="1"/>
</dbReference>
<reference evidence="8 9" key="2">
    <citation type="submission" date="2007-09" db="EMBL/GenBank/DDBJ databases">
        <title>Draft genome sequence of Clostridium bolteae (ATCC BAA-613).</title>
        <authorList>
            <person name="Sudarsanam P."/>
            <person name="Ley R."/>
            <person name="Guruge J."/>
            <person name="Turnbaugh P.J."/>
            <person name="Mahowald M."/>
            <person name="Liep D."/>
            <person name="Gordon J."/>
        </authorList>
    </citation>
    <scope>NUCLEOTIDE SEQUENCE [LARGE SCALE GENOMIC DNA]</scope>
    <source>
        <strain evidence="9">ATCC BAA-613 / DSM 15670 / CCUG 46953 / JCM 12243 / WAL 16351</strain>
    </source>
</reference>
<dbReference type="AlphaFoldDB" id="A8S5J1"/>
<keyword evidence="3" id="KW-0049">Antioxidant</keyword>
<dbReference type="SUPFAM" id="SSF52833">
    <property type="entry name" value="Thioredoxin-like"/>
    <property type="match status" value="2"/>
</dbReference>
<feature type="domain" description="Thioredoxin" evidence="7">
    <location>
        <begin position="27"/>
        <end position="182"/>
    </location>
</feature>
<dbReference type="InterPro" id="IPR036249">
    <property type="entry name" value="Thioredoxin-like_sf"/>
</dbReference>
<dbReference type="GO" id="GO:0008379">
    <property type="term" value="F:thioredoxin peroxidase activity"/>
    <property type="evidence" value="ECO:0007669"/>
    <property type="project" value="TreeGrafter"/>
</dbReference>
<dbReference type="GO" id="GO:0042744">
    <property type="term" value="P:hydrogen peroxide catabolic process"/>
    <property type="evidence" value="ECO:0007669"/>
    <property type="project" value="TreeGrafter"/>
</dbReference>
<dbReference type="PANTHER" id="PTHR10681:SF121">
    <property type="entry name" value="ALKYL HYDROPEROXIDE REDUCTASE C"/>
    <property type="match status" value="1"/>
</dbReference>
<keyword evidence="5" id="KW-0676">Redox-active center</keyword>
<dbReference type="PROSITE" id="PS51354">
    <property type="entry name" value="GLUTAREDOXIN_2"/>
    <property type="match status" value="1"/>
</dbReference>
<dbReference type="Pfam" id="PF00462">
    <property type="entry name" value="Glutaredoxin"/>
    <property type="match status" value="1"/>
</dbReference>
<dbReference type="Pfam" id="PF00578">
    <property type="entry name" value="AhpC-TSA"/>
    <property type="match status" value="1"/>
</dbReference>